<organism evidence="3 4">
    <name type="scientific">Folsomia candida</name>
    <name type="common">Springtail</name>
    <dbReference type="NCBI Taxonomy" id="158441"/>
    <lineage>
        <taxon>Eukaryota</taxon>
        <taxon>Metazoa</taxon>
        <taxon>Ecdysozoa</taxon>
        <taxon>Arthropoda</taxon>
        <taxon>Hexapoda</taxon>
        <taxon>Collembola</taxon>
        <taxon>Entomobryomorpha</taxon>
        <taxon>Isotomoidea</taxon>
        <taxon>Isotomidae</taxon>
        <taxon>Proisotominae</taxon>
        <taxon>Folsomia</taxon>
    </lineage>
</organism>
<dbReference type="SUPFAM" id="SSF50952">
    <property type="entry name" value="Soluble quinoprotein glucose dehydrogenase"/>
    <property type="match status" value="1"/>
</dbReference>
<keyword evidence="4" id="KW-1185">Reference proteome</keyword>
<dbReference type="InterPro" id="IPR011041">
    <property type="entry name" value="Quinoprot_gluc/sorb_DH_b-prop"/>
</dbReference>
<dbReference type="AlphaFoldDB" id="A0A226EAG1"/>
<evidence type="ECO:0000259" key="2">
    <source>
        <dbReference type="Pfam" id="PF22807"/>
    </source>
</evidence>
<accession>A0A226EAG1</accession>
<evidence type="ECO:0000313" key="4">
    <source>
        <dbReference type="Proteomes" id="UP000198287"/>
    </source>
</evidence>
<dbReference type="Pfam" id="PF22807">
    <property type="entry name" value="TrAA12"/>
    <property type="match status" value="1"/>
</dbReference>
<evidence type="ECO:0000256" key="1">
    <source>
        <dbReference type="SAM" id="SignalP"/>
    </source>
</evidence>
<feature type="signal peptide" evidence="1">
    <location>
        <begin position="1"/>
        <end position="31"/>
    </location>
</feature>
<dbReference type="InterPro" id="IPR011042">
    <property type="entry name" value="6-blade_b-propeller_TolB-like"/>
</dbReference>
<reference evidence="3 4" key="1">
    <citation type="submission" date="2015-12" db="EMBL/GenBank/DDBJ databases">
        <title>The genome of Folsomia candida.</title>
        <authorList>
            <person name="Faddeeva A."/>
            <person name="Derks M.F."/>
            <person name="Anvar Y."/>
            <person name="Smit S."/>
            <person name="Van Straalen N."/>
            <person name="Roelofs D."/>
        </authorList>
    </citation>
    <scope>NUCLEOTIDE SEQUENCE [LARGE SCALE GENOMIC DNA]</scope>
    <source>
        <strain evidence="3 4">VU population</strain>
        <tissue evidence="3">Whole body</tissue>
    </source>
</reference>
<feature type="domain" description="Pyrroloquinoline quinone-dependent pyranose dehydrogenase beta-propeller" evidence="2">
    <location>
        <begin position="47"/>
        <end position="428"/>
    </location>
</feature>
<sequence>MMENSGSPSFAFTRAQLTLFLANIFFTAVHGQANFSTGASFYATRWTALPTPRGITVDPVDDVLVVSRSLAEIFAVFPDAGGNPVVVQITNDTSLGLTHALTYAAGYLYASSRSSVYRWPYTPGQRRMVGVPAEQVIYNIPGSNEVAFIARPIIFDARMNFYVAVGTGVNTPPELDSNRTRIRKFGRLNSVDFPIDFETEEVYVDGVRNDVGIDFDASGTLWGVENGITGGIVRPDLGPDNFAMFNPTEELNRFNRPPGTFYGYPYCFSSYILNDFPPGTQFAWHTFLNDGIHTDEWCRNRSNVELPALAMPAHEAPLGITFYDGRGCNGVVGSFPCSMIGDAFVSFHGSSCCGGAPPVGYRVARLPFDKATLTPMGEMVDVIFDSERERCVNNAERATCFRPVSAAFDYNGHMIVTVDSTGELFKVYYNGTV</sequence>
<comment type="caution">
    <text evidence="3">The sequence shown here is derived from an EMBL/GenBank/DDBJ whole genome shotgun (WGS) entry which is preliminary data.</text>
</comment>
<feature type="chain" id="PRO_5012104219" description="Pyrroloquinoline quinone-dependent pyranose dehydrogenase beta-propeller domain-containing protein" evidence="1">
    <location>
        <begin position="32"/>
        <end position="433"/>
    </location>
</feature>
<keyword evidence="1" id="KW-0732">Signal</keyword>
<dbReference type="InterPro" id="IPR054539">
    <property type="entry name" value="Beta-prop_PDH"/>
</dbReference>
<dbReference type="Proteomes" id="UP000198287">
    <property type="component" value="Unassembled WGS sequence"/>
</dbReference>
<dbReference type="Gene3D" id="2.120.10.30">
    <property type="entry name" value="TolB, C-terminal domain"/>
    <property type="match status" value="1"/>
</dbReference>
<gene>
    <name evidence="3" type="ORF">Fcan01_11788</name>
</gene>
<name>A0A226EAG1_FOLCA</name>
<protein>
    <recommendedName>
        <fullName evidence="2">Pyrroloquinoline quinone-dependent pyranose dehydrogenase beta-propeller domain-containing protein</fullName>
    </recommendedName>
</protein>
<evidence type="ECO:0000313" key="3">
    <source>
        <dbReference type="EMBL" id="OXA54493.1"/>
    </source>
</evidence>
<dbReference type="EMBL" id="LNIX01000005">
    <property type="protein sequence ID" value="OXA54493.1"/>
    <property type="molecule type" value="Genomic_DNA"/>
</dbReference>
<dbReference type="OrthoDB" id="507128at2759"/>
<proteinExistence type="predicted"/>